<evidence type="ECO:0000259" key="5">
    <source>
        <dbReference type="PROSITE" id="PS51832"/>
    </source>
</evidence>
<dbReference type="Gene3D" id="3.30.450.20">
    <property type="entry name" value="PAS domain"/>
    <property type="match status" value="1"/>
</dbReference>
<dbReference type="SMART" id="SM00091">
    <property type="entry name" value="PAS"/>
    <property type="match status" value="1"/>
</dbReference>
<keyword evidence="7" id="KW-1185">Reference proteome</keyword>
<dbReference type="Pfam" id="PF13487">
    <property type="entry name" value="HD_5"/>
    <property type="match status" value="1"/>
</dbReference>
<protein>
    <submittedName>
        <fullName evidence="6">PAS domain S-box-containing protein/diguanylate cyclase (GGDEF) domain-containing protein</fullName>
    </submittedName>
</protein>
<dbReference type="Pfam" id="PF08448">
    <property type="entry name" value="PAS_4"/>
    <property type="match status" value="1"/>
</dbReference>
<dbReference type="PROSITE" id="PS51832">
    <property type="entry name" value="HD_GYP"/>
    <property type="match status" value="1"/>
</dbReference>
<dbReference type="SUPFAM" id="SSF55073">
    <property type="entry name" value="Nucleotide cyclase"/>
    <property type="match status" value="1"/>
</dbReference>
<dbReference type="SUPFAM" id="SSF109604">
    <property type="entry name" value="HD-domain/PDEase-like"/>
    <property type="match status" value="1"/>
</dbReference>
<dbReference type="Gene3D" id="3.30.70.270">
    <property type="match status" value="1"/>
</dbReference>
<dbReference type="PANTHER" id="PTHR43155:SF2">
    <property type="entry name" value="CYCLIC DI-GMP PHOSPHODIESTERASE PA4108"/>
    <property type="match status" value="1"/>
</dbReference>
<dbReference type="InterPro" id="IPR000160">
    <property type="entry name" value="GGDEF_dom"/>
</dbReference>
<dbReference type="Pfam" id="PF05228">
    <property type="entry name" value="CHASE4"/>
    <property type="match status" value="1"/>
</dbReference>
<dbReference type="AlphaFoldDB" id="A0A1W1VEA5"/>
<feature type="domain" description="PAC" evidence="3">
    <location>
        <begin position="441"/>
        <end position="491"/>
    </location>
</feature>
<dbReference type="STRING" id="656914.SAMN00017405_2233"/>
<proteinExistence type="predicted"/>
<keyword evidence="1" id="KW-0812">Transmembrane</keyword>
<dbReference type="Proteomes" id="UP000192731">
    <property type="component" value="Unassembled WGS sequence"/>
</dbReference>
<dbReference type="Pfam" id="PF00990">
    <property type="entry name" value="GGDEF"/>
    <property type="match status" value="1"/>
</dbReference>
<reference evidence="6 7" key="1">
    <citation type="submission" date="2017-04" db="EMBL/GenBank/DDBJ databases">
        <authorList>
            <person name="Afonso C.L."/>
            <person name="Miller P.J."/>
            <person name="Scott M.A."/>
            <person name="Spackman E."/>
            <person name="Goraichik I."/>
            <person name="Dimitrov K.M."/>
            <person name="Suarez D.L."/>
            <person name="Swayne D.E."/>
        </authorList>
    </citation>
    <scope>NUCLEOTIDE SEQUENCE [LARGE SCALE GENOMIC DNA]</scope>
    <source>
        <strain evidence="6 7">DSM 11270</strain>
    </source>
</reference>
<dbReference type="InterPro" id="IPR037522">
    <property type="entry name" value="HD_GYP_dom"/>
</dbReference>
<evidence type="ECO:0000259" key="2">
    <source>
        <dbReference type="PROSITE" id="PS50112"/>
    </source>
</evidence>
<dbReference type="SMART" id="SM00267">
    <property type="entry name" value="GGDEF"/>
    <property type="match status" value="1"/>
</dbReference>
<dbReference type="RefSeq" id="WP_084053423.1">
    <property type="nucleotide sequence ID" value="NZ_FWWT01000019.1"/>
</dbReference>
<evidence type="ECO:0000256" key="1">
    <source>
        <dbReference type="SAM" id="Phobius"/>
    </source>
</evidence>
<organism evidence="6 7">
    <name type="scientific">Desulfonispora thiosulfatigenes DSM 11270</name>
    <dbReference type="NCBI Taxonomy" id="656914"/>
    <lineage>
        <taxon>Bacteria</taxon>
        <taxon>Bacillati</taxon>
        <taxon>Bacillota</taxon>
        <taxon>Clostridia</taxon>
        <taxon>Eubacteriales</taxon>
        <taxon>Peptococcaceae</taxon>
        <taxon>Desulfonispora</taxon>
    </lineage>
</organism>
<dbReference type="InterPro" id="IPR007892">
    <property type="entry name" value="CHASE4"/>
</dbReference>
<gene>
    <name evidence="6" type="ORF">SAMN00017405_2233</name>
</gene>
<feature type="transmembrane region" description="Helical" evidence="1">
    <location>
        <begin position="6"/>
        <end position="25"/>
    </location>
</feature>
<feature type="domain" description="GGDEF" evidence="4">
    <location>
        <begin position="520"/>
        <end position="651"/>
    </location>
</feature>
<dbReference type="PANTHER" id="PTHR43155">
    <property type="entry name" value="CYCLIC DI-GMP PHOSPHODIESTERASE PA4108-RELATED"/>
    <property type="match status" value="1"/>
</dbReference>
<dbReference type="CDD" id="cd01949">
    <property type="entry name" value="GGDEF"/>
    <property type="match status" value="1"/>
</dbReference>
<dbReference type="PROSITE" id="PS50887">
    <property type="entry name" value="GGDEF"/>
    <property type="match status" value="1"/>
</dbReference>
<evidence type="ECO:0000313" key="7">
    <source>
        <dbReference type="Proteomes" id="UP000192731"/>
    </source>
</evidence>
<dbReference type="InterPro" id="IPR035965">
    <property type="entry name" value="PAS-like_dom_sf"/>
</dbReference>
<dbReference type="InterPro" id="IPR013656">
    <property type="entry name" value="PAS_4"/>
</dbReference>
<dbReference type="NCBIfam" id="TIGR00254">
    <property type="entry name" value="GGDEF"/>
    <property type="match status" value="1"/>
</dbReference>
<feature type="domain" description="HD-GYP" evidence="5">
    <location>
        <begin position="642"/>
        <end position="825"/>
    </location>
</feature>
<evidence type="ECO:0000259" key="3">
    <source>
        <dbReference type="PROSITE" id="PS50113"/>
    </source>
</evidence>
<feature type="domain" description="PAS" evidence="2">
    <location>
        <begin position="353"/>
        <end position="411"/>
    </location>
</feature>
<keyword evidence="1" id="KW-1133">Transmembrane helix</keyword>
<accession>A0A1W1VEA5</accession>
<dbReference type="Gene3D" id="1.10.3210.10">
    <property type="entry name" value="Hypothetical protein af1432"/>
    <property type="match status" value="1"/>
</dbReference>
<dbReference type="SUPFAM" id="SSF55785">
    <property type="entry name" value="PYP-like sensor domain (PAS domain)"/>
    <property type="match status" value="1"/>
</dbReference>
<dbReference type="SMART" id="SM00471">
    <property type="entry name" value="HDc"/>
    <property type="match status" value="1"/>
</dbReference>
<dbReference type="InterPro" id="IPR003607">
    <property type="entry name" value="HD/PDEase_dom"/>
</dbReference>
<feature type="transmembrane region" description="Helical" evidence="1">
    <location>
        <begin position="271"/>
        <end position="293"/>
    </location>
</feature>
<dbReference type="EMBL" id="FWWT01000019">
    <property type="protein sequence ID" value="SMB91698.1"/>
    <property type="molecule type" value="Genomic_DNA"/>
</dbReference>
<dbReference type="InterPro" id="IPR043128">
    <property type="entry name" value="Rev_trsase/Diguanyl_cyclase"/>
</dbReference>
<dbReference type="PROSITE" id="PS50112">
    <property type="entry name" value="PAS"/>
    <property type="match status" value="1"/>
</dbReference>
<keyword evidence="1" id="KW-0472">Membrane</keyword>
<dbReference type="OrthoDB" id="9798833at2"/>
<evidence type="ECO:0000313" key="6">
    <source>
        <dbReference type="EMBL" id="SMB91698.1"/>
    </source>
</evidence>
<dbReference type="InterPro" id="IPR029787">
    <property type="entry name" value="Nucleotide_cyclase"/>
</dbReference>
<dbReference type="NCBIfam" id="TIGR00229">
    <property type="entry name" value="sensory_box"/>
    <property type="match status" value="1"/>
</dbReference>
<dbReference type="InterPro" id="IPR000014">
    <property type="entry name" value="PAS"/>
</dbReference>
<evidence type="ECO:0000259" key="4">
    <source>
        <dbReference type="PROSITE" id="PS50887"/>
    </source>
</evidence>
<dbReference type="InterPro" id="IPR000700">
    <property type="entry name" value="PAS-assoc_C"/>
</dbReference>
<dbReference type="CDD" id="cd00077">
    <property type="entry name" value="HDc"/>
    <property type="match status" value="1"/>
</dbReference>
<sequence>MWRFHKTRIIIIFTVVIMLFFNYIVSKKLMINNFSELENAQAAEDIMHIKNSLNEKAESLNNLGKYWASKEKSIDFIQNPYNQYFQDYIEINLLKDNNLNVIMYLNAKNEIVYAKELNQENQSDKSIYPELYKYIEQNPKILECKNPDNAPCGLVKLGNETLLISLCPLIKNGAQKPAQGTLILGRYLDKGILNSLTSNDKIKCQIVNYDKEDNNYGLDWKTLTNKPSLSKEINSEHMVGYSILHDINGNANMVLKTELPRDINLKARQTLRYLLIILGSNLMFIGFGSNLLLKNRILNPGKRLSKIIDKFSNYDIYRGNINLTTEDTKLKSPDNFNHMLNTLDEIQENVTSINKTLQDIIDFLPDPTFVIDNNQNVIAWNRAIEDMTGVLNQEILGTRNYSIPFFDRIEPMLIDLIFDSNLRLNGNFDSLKKDGDKYFATRYNGKVFNNKGAFLWAKASPLYDERGEKVGAIESIRDISEQKEIEEKLKSLSFKDHLTGTYNRTFYEQEISRHQTKNNQSLGIIVLDLDGLKLINDTIGHLAGDMVLKTAVNIINKSIRKQDFLARIGGDEFSILVTEANHEIMEKIIRNILENLNVYNTNYPQIPLSISLGYAISGMEKSIESTIKEADNYLYRQKTKQRQNARSNIVKGLMEAQSTLDYNTHSHMSRLLDLASKFAHKLNLTQNRVMDLKLLVKFHDIGKVGIPHRILLKPEALTNEEIKEMQLHTDIGCRIAKAIKDIEHIASLIQQHHEWYNGKGYPLGLKGEEIPLECRIIAIIDAYDAMTNDRPYRKALSHEEAIKEIKNNAGTQFDPNLVNEFVKLF</sequence>
<dbReference type="CDD" id="cd00130">
    <property type="entry name" value="PAS"/>
    <property type="match status" value="1"/>
</dbReference>
<dbReference type="PROSITE" id="PS50113">
    <property type="entry name" value="PAC"/>
    <property type="match status" value="1"/>
</dbReference>
<name>A0A1W1VEA5_DESTI</name>